<evidence type="ECO:0008006" key="3">
    <source>
        <dbReference type="Google" id="ProtNLM"/>
    </source>
</evidence>
<reference evidence="1" key="2">
    <citation type="submission" date="2023-03" db="EMBL/GenBank/DDBJ databases">
        <authorList>
            <person name="Inwood S.N."/>
            <person name="Skelly J.G."/>
            <person name="Guhlin J."/>
            <person name="Harrop T.W.R."/>
            <person name="Goldson S.G."/>
            <person name="Dearden P.K."/>
        </authorList>
    </citation>
    <scope>NUCLEOTIDE SEQUENCE</scope>
    <source>
        <strain evidence="1">Lincoln</strain>
        <tissue evidence="1">Whole body</tissue>
    </source>
</reference>
<dbReference type="EMBL" id="JAQQBR010000005">
    <property type="protein sequence ID" value="KAK0175021.1"/>
    <property type="molecule type" value="Genomic_DNA"/>
</dbReference>
<accession>A0AA39FT39</accession>
<evidence type="ECO:0000313" key="1">
    <source>
        <dbReference type="EMBL" id="KAK0175021.1"/>
    </source>
</evidence>
<evidence type="ECO:0000313" key="2">
    <source>
        <dbReference type="Proteomes" id="UP001168972"/>
    </source>
</evidence>
<sequence>MVKPNKSQFVLTWYINSAVKDVLKLTSLNKNCRYIDAVTSERWYNCDELDKIIVSDRGEIRIPTNKTFHATVLDEKKNLDQQKCMLKSVKESHNCASNSAENQWQSTCISQTGTLIAQAMDTMDHHYPYQQFPLMAFQDESTSAVSSSDEDDFVIAHEQVKAMAATLPGKVLKQASSIRKTGSGGIHRNRRLRSQTGIANLGQIGREVLIDVYGSTLGNYSVTGKRGGKPLINQELLKGFHGRISRTQQNNPIPKTDFIKYICKTISNKRKYEKQKLIKKINGSTVFERRI</sequence>
<organism evidence="1 2">
    <name type="scientific">Microctonus hyperodae</name>
    <name type="common">Parasitoid wasp</name>
    <dbReference type="NCBI Taxonomy" id="165561"/>
    <lineage>
        <taxon>Eukaryota</taxon>
        <taxon>Metazoa</taxon>
        <taxon>Ecdysozoa</taxon>
        <taxon>Arthropoda</taxon>
        <taxon>Hexapoda</taxon>
        <taxon>Insecta</taxon>
        <taxon>Pterygota</taxon>
        <taxon>Neoptera</taxon>
        <taxon>Endopterygota</taxon>
        <taxon>Hymenoptera</taxon>
        <taxon>Apocrita</taxon>
        <taxon>Ichneumonoidea</taxon>
        <taxon>Braconidae</taxon>
        <taxon>Euphorinae</taxon>
        <taxon>Microctonus</taxon>
    </lineage>
</organism>
<keyword evidence="2" id="KW-1185">Reference proteome</keyword>
<dbReference type="Proteomes" id="UP001168972">
    <property type="component" value="Unassembled WGS sequence"/>
</dbReference>
<name>A0AA39FT39_MICHY</name>
<reference evidence="1" key="1">
    <citation type="journal article" date="2023" name="bioRxiv">
        <title>Scaffold-level genome assemblies of two parasitoid biocontrol wasps reveal the parthenogenesis mechanism and an associated novel virus.</title>
        <authorList>
            <person name="Inwood S."/>
            <person name="Skelly J."/>
            <person name="Guhlin J."/>
            <person name="Harrop T."/>
            <person name="Goldson S."/>
            <person name="Dearden P."/>
        </authorList>
    </citation>
    <scope>NUCLEOTIDE SEQUENCE</scope>
    <source>
        <strain evidence="1">Lincoln</strain>
        <tissue evidence="1">Whole body</tissue>
    </source>
</reference>
<protein>
    <recommendedName>
        <fullName evidence="3">BEN domain-containing protein</fullName>
    </recommendedName>
</protein>
<proteinExistence type="predicted"/>
<dbReference type="AlphaFoldDB" id="A0AA39FT39"/>
<gene>
    <name evidence="1" type="ORF">PV327_008806</name>
</gene>
<comment type="caution">
    <text evidence="1">The sequence shown here is derived from an EMBL/GenBank/DDBJ whole genome shotgun (WGS) entry which is preliminary data.</text>
</comment>